<feature type="site" description="Participates in a stacking interaction with the thymidine ring of dTDP-4-oxo-6-deoxyglucose" evidence="3">
    <location>
        <position position="144"/>
    </location>
</feature>
<dbReference type="GO" id="GO:0005829">
    <property type="term" value="C:cytosol"/>
    <property type="evidence" value="ECO:0007669"/>
    <property type="project" value="TreeGrafter"/>
</dbReference>
<dbReference type="HOGENOM" id="CLU_090940_0_0_11"/>
<dbReference type="InterPro" id="IPR014710">
    <property type="entry name" value="RmlC-like_jellyroll"/>
</dbReference>
<dbReference type="CDD" id="cd00438">
    <property type="entry name" value="cupin_RmlC"/>
    <property type="match status" value="1"/>
</dbReference>
<comment type="similarity">
    <text evidence="1">Belongs to the dTDP-4-dehydrorhamnose 3,5-epimerase family.</text>
</comment>
<dbReference type="GO" id="GO:0000271">
    <property type="term" value="P:polysaccharide biosynthetic process"/>
    <property type="evidence" value="ECO:0007669"/>
    <property type="project" value="TreeGrafter"/>
</dbReference>
<protein>
    <submittedName>
        <fullName evidence="4">dTDP-4-dehydrorhamnose 3,5-epimerase</fullName>
        <ecNumber evidence="4">5.1.3.13</ecNumber>
    </submittedName>
</protein>
<sequence>MTQWRELPIAGAWEIIPELHPDDRGVNAELFRASALREATGRDFTTAQCNCSISKAGVLRGVHLALSPDGALEGGQEKYVTATSGMAFDVVVDVRSGSPTFGAWEAVLLSGERRNAVLLSAGLGHAVLALEDDTVLTYLCSQEYDPGRERALDALDPALAIAWPRTDSRGRTIDFLRSDRDRAAPSLAQAVASGALPAR</sequence>
<dbReference type="OrthoDB" id="9800680at2"/>
<dbReference type="GO" id="GO:0008830">
    <property type="term" value="F:dTDP-4-dehydrorhamnose 3,5-epimerase activity"/>
    <property type="evidence" value="ECO:0007669"/>
    <property type="project" value="UniProtKB-EC"/>
</dbReference>
<dbReference type="STRING" id="640132.Srot_2262"/>
<reference evidence="4 5" key="1">
    <citation type="journal article" date="2010" name="Stand. Genomic Sci.">
        <title>Complete genome sequence of Segniliparus rotundus type strain (CDC 1076).</title>
        <authorList>
            <person name="Sikorski J."/>
            <person name="Lapidus A."/>
            <person name="Copeland A."/>
            <person name="Misra M."/>
            <person name="Glavina Del Rio T."/>
            <person name="Nolan M."/>
            <person name="Lucas S."/>
            <person name="Chen F."/>
            <person name="Tice H."/>
            <person name="Cheng J.F."/>
            <person name="Jando M."/>
            <person name="Schneider S."/>
            <person name="Bruce D."/>
            <person name="Goodwin L."/>
            <person name="Pitluck S."/>
            <person name="Liolios K."/>
            <person name="Mikhailova N."/>
            <person name="Pati A."/>
            <person name="Ivanova N."/>
            <person name="Mavromatis K."/>
            <person name="Chen A."/>
            <person name="Palaniappan K."/>
            <person name="Chertkov O."/>
            <person name="Land M."/>
            <person name="Hauser L."/>
            <person name="Chang Y.J."/>
            <person name="Jeffries C.D."/>
            <person name="Brettin T."/>
            <person name="Detter J.C."/>
            <person name="Han C."/>
            <person name="Rohde M."/>
            <person name="Goker M."/>
            <person name="Bristow J."/>
            <person name="Eisen J.A."/>
            <person name="Markowitz V."/>
            <person name="Hugenholtz P."/>
            <person name="Kyrpides N.C."/>
            <person name="Klenk H.P."/>
        </authorList>
    </citation>
    <scope>NUCLEOTIDE SEQUENCE [LARGE SCALE GENOMIC DNA]</scope>
    <source>
        <strain evidence="5">ATCC BAA-972 / CDC 1076 / CIP 108378 / DSM 44985 / JCM 13578</strain>
    </source>
</reference>
<keyword evidence="4" id="KW-0413">Isomerase</keyword>
<evidence type="ECO:0000313" key="5">
    <source>
        <dbReference type="Proteomes" id="UP000002247"/>
    </source>
</evidence>
<keyword evidence="5" id="KW-1185">Reference proteome</keyword>
<dbReference type="EC" id="5.1.3.13" evidence="4"/>
<evidence type="ECO:0000256" key="3">
    <source>
        <dbReference type="PIRSR" id="PIRSR600888-3"/>
    </source>
</evidence>
<dbReference type="Gene3D" id="2.60.120.10">
    <property type="entry name" value="Jelly Rolls"/>
    <property type="match status" value="1"/>
</dbReference>
<dbReference type="PANTHER" id="PTHR21047">
    <property type="entry name" value="DTDP-6-DEOXY-D-GLUCOSE-3,5 EPIMERASE"/>
    <property type="match status" value="1"/>
</dbReference>
<organism evidence="4 5">
    <name type="scientific">Segniliparus rotundus (strain ATCC BAA-972 / CDC 1076 / CIP 108378 / DSM 44985 / JCM 13578)</name>
    <dbReference type="NCBI Taxonomy" id="640132"/>
    <lineage>
        <taxon>Bacteria</taxon>
        <taxon>Bacillati</taxon>
        <taxon>Actinomycetota</taxon>
        <taxon>Actinomycetes</taxon>
        <taxon>Mycobacteriales</taxon>
        <taxon>Segniliparaceae</taxon>
        <taxon>Segniliparus</taxon>
    </lineage>
</organism>
<name>D6ZA42_SEGRD</name>
<dbReference type="PANTHER" id="PTHR21047:SF2">
    <property type="entry name" value="THYMIDINE DIPHOSPHO-4-KETO-RHAMNOSE 3,5-EPIMERASE"/>
    <property type="match status" value="1"/>
</dbReference>
<gene>
    <name evidence="4" type="ordered locus">Srot_2262</name>
</gene>
<dbReference type="GO" id="GO:0019305">
    <property type="term" value="P:dTDP-rhamnose biosynthetic process"/>
    <property type="evidence" value="ECO:0007669"/>
    <property type="project" value="TreeGrafter"/>
</dbReference>
<dbReference type="RefSeq" id="WP_013139162.1">
    <property type="nucleotide sequence ID" value="NC_014168.1"/>
</dbReference>
<evidence type="ECO:0000256" key="2">
    <source>
        <dbReference type="PIRSR" id="PIRSR600888-1"/>
    </source>
</evidence>
<proteinExistence type="inferred from homology"/>
<feature type="active site" description="Proton acceptor" evidence="2">
    <location>
        <position position="63"/>
    </location>
</feature>
<dbReference type="Pfam" id="PF00908">
    <property type="entry name" value="dTDP_sugar_isom"/>
    <property type="match status" value="1"/>
</dbReference>
<evidence type="ECO:0000256" key="1">
    <source>
        <dbReference type="ARBA" id="ARBA00010154"/>
    </source>
</evidence>
<dbReference type="KEGG" id="srt:Srot_2262"/>
<dbReference type="AlphaFoldDB" id="D6ZA42"/>
<dbReference type="eggNOG" id="COG1898">
    <property type="taxonomic scope" value="Bacteria"/>
</dbReference>
<dbReference type="InterPro" id="IPR011051">
    <property type="entry name" value="RmlC_Cupin_sf"/>
</dbReference>
<feature type="active site" description="Proton donor" evidence="2">
    <location>
        <position position="138"/>
    </location>
</feature>
<dbReference type="EMBL" id="CP001958">
    <property type="protein sequence ID" value="ADG98712.1"/>
    <property type="molecule type" value="Genomic_DNA"/>
</dbReference>
<evidence type="ECO:0000313" key="4">
    <source>
        <dbReference type="EMBL" id="ADG98712.1"/>
    </source>
</evidence>
<dbReference type="InterPro" id="IPR000888">
    <property type="entry name" value="RmlC-like"/>
</dbReference>
<accession>D6ZA42</accession>
<dbReference type="SUPFAM" id="SSF51182">
    <property type="entry name" value="RmlC-like cupins"/>
    <property type="match status" value="1"/>
</dbReference>
<dbReference type="Proteomes" id="UP000002247">
    <property type="component" value="Chromosome"/>
</dbReference>